<dbReference type="GO" id="GO:0005509">
    <property type="term" value="F:calcium ion binding"/>
    <property type="evidence" value="ECO:0007669"/>
    <property type="project" value="UniProtKB-UniRule"/>
</dbReference>
<evidence type="ECO:0000256" key="7">
    <source>
        <dbReference type="SAM" id="Phobius"/>
    </source>
</evidence>
<evidence type="ECO:0000256" key="4">
    <source>
        <dbReference type="ARBA" id="ARBA00023180"/>
    </source>
</evidence>
<reference evidence="9 10" key="2">
    <citation type="submission" date="2018-11" db="EMBL/GenBank/DDBJ databases">
        <authorList>
            <consortium name="Pathogen Informatics"/>
        </authorList>
    </citation>
    <scope>NUCLEOTIDE SEQUENCE [LARGE SCALE GENOMIC DNA]</scope>
</reference>
<dbReference type="Proteomes" id="UP000274504">
    <property type="component" value="Unassembled WGS sequence"/>
</dbReference>
<sequence>MLKSITMLEPLNAVDSDEGDFGKVTYSIISGNEEGHFELDELTGSLYISKPFTATAGPSNSAQDGNSTTSSNTNNILLENRLRMLSYKTFRLYLKASDQGDPPRTTTAVLDVKLSGPTVPSLHPKPASTLSKPDAKSGHQSATYREQKTTRNRSNQQSYTLGSKHQQYQQQQDQENLISTESLIIIAVMVAAVAALLFIVVLLATACLRKRMLAEQSRRQCPGGAKSTAKNAEFELQFAGDDGRNGGAPGMIKKIYGVPTQPPPFIDSASTYVTVTRNTLKRELGTPNDITTNYTVQSFDNLDTIHADVLSPYRFEKMTGGQPTGILMQAPSSSLLTMDPRIAPSGTTEESMDISESSLQGKEKMYSMENAPRKMSSITYTLAGKQPVICSPIGTISGTVSPQTLPRNHPKGAAYVALSPTPVAYTTEGMHTPDGLFLSGEKCLAFNKQMSIPNGVSQSPTATSPFLIKFAKPTGYILDSDGSRTTTYTPLNFSMSGNDQNEQCQTQQQQQPVQQAQGDDSGSANQESSFV</sequence>
<dbReference type="InterPro" id="IPR050174">
    <property type="entry name" value="Protocadherin/Cadherin-CA"/>
</dbReference>
<evidence type="ECO:0000313" key="9">
    <source>
        <dbReference type="EMBL" id="VDL11710.1"/>
    </source>
</evidence>
<dbReference type="PROSITE" id="PS50268">
    <property type="entry name" value="CADHERIN_2"/>
    <property type="match status" value="1"/>
</dbReference>
<dbReference type="WBParaSite" id="HDID_0000009101-mRNA-1">
    <property type="protein sequence ID" value="HDID_0000009101-mRNA-1"/>
    <property type="gene ID" value="HDID_0000009101"/>
</dbReference>
<feature type="compositionally biased region" description="Polar residues" evidence="6">
    <location>
        <begin position="518"/>
        <end position="531"/>
    </location>
</feature>
<feature type="region of interest" description="Disordered" evidence="6">
    <location>
        <begin position="115"/>
        <end position="167"/>
    </location>
</feature>
<protein>
    <submittedName>
        <fullName evidence="11">Cadherin domain-containing protein</fullName>
    </submittedName>
</protein>
<evidence type="ECO:0000313" key="11">
    <source>
        <dbReference type="WBParaSite" id="HDID_0000009101-mRNA-1"/>
    </source>
</evidence>
<feature type="compositionally biased region" description="Low complexity" evidence="6">
    <location>
        <begin position="66"/>
        <end position="75"/>
    </location>
</feature>
<feature type="domain" description="Cadherin" evidence="8">
    <location>
        <begin position="11"/>
        <end position="122"/>
    </location>
</feature>
<dbReference type="SUPFAM" id="SSF49313">
    <property type="entry name" value="Cadherin-like"/>
    <property type="match status" value="1"/>
</dbReference>
<evidence type="ECO:0000256" key="2">
    <source>
        <dbReference type="ARBA" id="ARBA00022692"/>
    </source>
</evidence>
<feature type="transmembrane region" description="Helical" evidence="7">
    <location>
        <begin position="183"/>
        <end position="208"/>
    </location>
</feature>
<feature type="compositionally biased region" description="Low complexity" evidence="6">
    <location>
        <begin position="500"/>
        <end position="517"/>
    </location>
</feature>
<dbReference type="EMBL" id="UYSG01000009">
    <property type="protein sequence ID" value="VDL11710.1"/>
    <property type="molecule type" value="Genomic_DNA"/>
</dbReference>
<keyword evidence="2 7" id="KW-0812">Transmembrane</keyword>
<proteinExistence type="predicted"/>
<dbReference type="Pfam" id="PF00028">
    <property type="entry name" value="Cadherin"/>
    <property type="match status" value="1"/>
</dbReference>
<evidence type="ECO:0000256" key="3">
    <source>
        <dbReference type="ARBA" id="ARBA00022989"/>
    </source>
</evidence>
<feature type="compositionally biased region" description="Polar residues" evidence="6">
    <location>
        <begin position="56"/>
        <end position="65"/>
    </location>
</feature>
<gene>
    <name evidence="9" type="ORF">HDID_LOCUS92</name>
</gene>
<accession>A0A158QBJ7</accession>
<dbReference type="PANTHER" id="PTHR24028:SF146">
    <property type="entry name" value="CADHERIN 96CB, ISOFORM D-RELATED"/>
    <property type="match status" value="1"/>
</dbReference>
<evidence type="ECO:0000313" key="10">
    <source>
        <dbReference type="Proteomes" id="UP000274504"/>
    </source>
</evidence>
<dbReference type="Gene3D" id="2.60.40.60">
    <property type="entry name" value="Cadherins"/>
    <property type="match status" value="1"/>
</dbReference>
<feature type="region of interest" description="Disordered" evidence="6">
    <location>
        <begin position="56"/>
        <end position="75"/>
    </location>
</feature>
<dbReference type="GO" id="GO:0005886">
    <property type="term" value="C:plasma membrane"/>
    <property type="evidence" value="ECO:0007669"/>
    <property type="project" value="TreeGrafter"/>
</dbReference>
<keyword evidence="3 7" id="KW-1133">Transmembrane helix</keyword>
<keyword evidence="4" id="KW-0325">Glycoprotein</keyword>
<dbReference type="GO" id="GO:0007156">
    <property type="term" value="P:homophilic cell adhesion via plasma membrane adhesion molecules"/>
    <property type="evidence" value="ECO:0007669"/>
    <property type="project" value="InterPro"/>
</dbReference>
<dbReference type="OrthoDB" id="6252479at2759"/>
<keyword evidence="7" id="KW-0472">Membrane</keyword>
<keyword evidence="5" id="KW-0106">Calcium</keyword>
<feature type="region of interest" description="Disordered" evidence="6">
    <location>
        <begin position="491"/>
        <end position="531"/>
    </location>
</feature>
<dbReference type="STRING" id="6216.A0A158QBJ7"/>
<organism evidence="11">
    <name type="scientific">Hymenolepis diminuta</name>
    <name type="common">Rat tapeworm</name>
    <dbReference type="NCBI Taxonomy" id="6216"/>
    <lineage>
        <taxon>Eukaryota</taxon>
        <taxon>Metazoa</taxon>
        <taxon>Spiralia</taxon>
        <taxon>Lophotrochozoa</taxon>
        <taxon>Platyhelminthes</taxon>
        <taxon>Cestoda</taxon>
        <taxon>Eucestoda</taxon>
        <taxon>Cyclophyllidea</taxon>
        <taxon>Hymenolepididae</taxon>
        <taxon>Hymenolepis</taxon>
    </lineage>
</organism>
<name>A0A158QBJ7_HYMDI</name>
<feature type="compositionally biased region" description="Polar residues" evidence="6">
    <location>
        <begin position="152"/>
        <end position="165"/>
    </location>
</feature>
<comment type="subcellular location">
    <subcellularLocation>
        <location evidence="1">Membrane</location>
        <topology evidence="1">Single-pass membrane protein</topology>
    </subcellularLocation>
</comment>
<dbReference type="PANTHER" id="PTHR24028">
    <property type="entry name" value="CADHERIN-87A"/>
    <property type="match status" value="1"/>
</dbReference>
<evidence type="ECO:0000259" key="8">
    <source>
        <dbReference type="PROSITE" id="PS50268"/>
    </source>
</evidence>
<reference evidence="11" key="1">
    <citation type="submission" date="2016-04" db="UniProtKB">
        <authorList>
            <consortium name="WormBaseParasite"/>
        </authorList>
    </citation>
    <scope>IDENTIFICATION</scope>
</reference>
<evidence type="ECO:0000256" key="6">
    <source>
        <dbReference type="SAM" id="MobiDB-lite"/>
    </source>
</evidence>
<dbReference type="CDD" id="cd11304">
    <property type="entry name" value="Cadherin_repeat"/>
    <property type="match status" value="1"/>
</dbReference>
<dbReference type="InterPro" id="IPR015919">
    <property type="entry name" value="Cadherin-like_sf"/>
</dbReference>
<evidence type="ECO:0000256" key="5">
    <source>
        <dbReference type="PROSITE-ProRule" id="PRU00043"/>
    </source>
</evidence>
<evidence type="ECO:0000256" key="1">
    <source>
        <dbReference type="ARBA" id="ARBA00004167"/>
    </source>
</evidence>
<dbReference type="AlphaFoldDB" id="A0A158QBJ7"/>
<dbReference type="InterPro" id="IPR002126">
    <property type="entry name" value="Cadherin-like_dom"/>
</dbReference>